<sequence length="124" mass="13485">MSIKFLIFLPILVAFIYTLPIPQQSIPPIESVDLSPSGTCYSVGQNVTASWMSEPGVSDINVTLTIAGVTSNITYYTFTVPWSTSSVTFSIISQMLSEVLCKASLAYENNPTFLLGVKSFTICK</sequence>
<keyword evidence="3" id="KW-1185">Reference proteome</keyword>
<comment type="caution">
    <text evidence="2">The sequence shown here is derived from an EMBL/GenBank/DDBJ whole genome shotgun (WGS) entry which is preliminary data.</text>
</comment>
<feature type="chain" id="PRO_5017438013" description="Ig-like domain-containing protein" evidence="1">
    <location>
        <begin position="19"/>
        <end position="124"/>
    </location>
</feature>
<evidence type="ECO:0000313" key="2">
    <source>
        <dbReference type="EMBL" id="RIB15918.1"/>
    </source>
</evidence>
<dbReference type="OrthoDB" id="10326592at2759"/>
<evidence type="ECO:0008006" key="4">
    <source>
        <dbReference type="Google" id="ProtNLM"/>
    </source>
</evidence>
<protein>
    <recommendedName>
        <fullName evidence="4">Ig-like domain-containing protein</fullName>
    </recommendedName>
</protein>
<feature type="signal peptide" evidence="1">
    <location>
        <begin position="1"/>
        <end position="18"/>
    </location>
</feature>
<dbReference type="Proteomes" id="UP000266673">
    <property type="component" value="Unassembled WGS sequence"/>
</dbReference>
<proteinExistence type="predicted"/>
<accession>A0A397V2T9</accession>
<evidence type="ECO:0000313" key="3">
    <source>
        <dbReference type="Proteomes" id="UP000266673"/>
    </source>
</evidence>
<gene>
    <name evidence="2" type="ORF">C2G38_2191301</name>
</gene>
<evidence type="ECO:0000256" key="1">
    <source>
        <dbReference type="SAM" id="SignalP"/>
    </source>
</evidence>
<keyword evidence="1" id="KW-0732">Signal</keyword>
<dbReference type="AlphaFoldDB" id="A0A397V2T9"/>
<name>A0A397V2T9_9GLOM</name>
<dbReference type="EMBL" id="QKWP01000714">
    <property type="protein sequence ID" value="RIB15918.1"/>
    <property type="molecule type" value="Genomic_DNA"/>
</dbReference>
<organism evidence="2 3">
    <name type="scientific">Gigaspora rosea</name>
    <dbReference type="NCBI Taxonomy" id="44941"/>
    <lineage>
        <taxon>Eukaryota</taxon>
        <taxon>Fungi</taxon>
        <taxon>Fungi incertae sedis</taxon>
        <taxon>Mucoromycota</taxon>
        <taxon>Glomeromycotina</taxon>
        <taxon>Glomeromycetes</taxon>
        <taxon>Diversisporales</taxon>
        <taxon>Gigasporaceae</taxon>
        <taxon>Gigaspora</taxon>
    </lineage>
</organism>
<reference evidence="2 3" key="1">
    <citation type="submission" date="2018-06" db="EMBL/GenBank/DDBJ databases">
        <title>Comparative genomics reveals the genomic features of Rhizophagus irregularis, R. cerebriforme, R. diaphanum and Gigaspora rosea, and their symbiotic lifestyle signature.</title>
        <authorList>
            <person name="Morin E."/>
            <person name="San Clemente H."/>
            <person name="Chen E.C.H."/>
            <person name="De La Providencia I."/>
            <person name="Hainaut M."/>
            <person name="Kuo A."/>
            <person name="Kohler A."/>
            <person name="Murat C."/>
            <person name="Tang N."/>
            <person name="Roy S."/>
            <person name="Loubradou J."/>
            <person name="Henrissat B."/>
            <person name="Grigoriev I.V."/>
            <person name="Corradi N."/>
            <person name="Roux C."/>
            <person name="Martin F.M."/>
        </authorList>
    </citation>
    <scope>NUCLEOTIDE SEQUENCE [LARGE SCALE GENOMIC DNA]</scope>
    <source>
        <strain evidence="2 3">DAOM 194757</strain>
    </source>
</reference>